<sequence length="230" mass="26492">MKTTSFLLSISSYPEIQTQNKKFSLLREKLSSLKILDQIFSVFREHTMNFSVISSRQKIGRRSLQNWMPKTWMVHPRRQRTLLQLWTALKYIQATRHHILPRRQHTVAQVNRLHKLQVGLSHKQQQLEQDSIHLLPMGKQEDIHSNLQLRQATREGSTHLQGPNNHQRPTASHRTINNIPSPVIPTMPTTRIGAILRQGMGVTTRVGVTIITTKLESVSVHVCAESFINI</sequence>
<name>A0A2J7PRA5_9NEOP</name>
<gene>
    <name evidence="2" type="ORF">B7P43_G01656</name>
</gene>
<dbReference type="Proteomes" id="UP000235965">
    <property type="component" value="Unassembled WGS sequence"/>
</dbReference>
<comment type="caution">
    <text evidence="2">The sequence shown here is derived from an EMBL/GenBank/DDBJ whole genome shotgun (WGS) entry which is preliminary data.</text>
</comment>
<accession>A0A2J7PRA5</accession>
<feature type="compositionally biased region" description="Polar residues" evidence="1">
    <location>
        <begin position="158"/>
        <end position="180"/>
    </location>
</feature>
<evidence type="ECO:0000313" key="2">
    <source>
        <dbReference type="EMBL" id="PNF18862.1"/>
    </source>
</evidence>
<proteinExistence type="predicted"/>
<reference evidence="2 3" key="1">
    <citation type="submission" date="2017-12" db="EMBL/GenBank/DDBJ databases">
        <title>Hemimetabolous genomes reveal molecular basis of termite eusociality.</title>
        <authorList>
            <person name="Harrison M.C."/>
            <person name="Jongepier E."/>
            <person name="Robertson H.M."/>
            <person name="Arning N."/>
            <person name="Bitard-Feildel T."/>
            <person name="Chao H."/>
            <person name="Childers C.P."/>
            <person name="Dinh H."/>
            <person name="Doddapaneni H."/>
            <person name="Dugan S."/>
            <person name="Gowin J."/>
            <person name="Greiner C."/>
            <person name="Han Y."/>
            <person name="Hu H."/>
            <person name="Hughes D.S.T."/>
            <person name="Huylmans A.-K."/>
            <person name="Kemena C."/>
            <person name="Kremer L.P.M."/>
            <person name="Lee S.L."/>
            <person name="Lopez-Ezquerra A."/>
            <person name="Mallet L."/>
            <person name="Monroy-Kuhn J.M."/>
            <person name="Moser A."/>
            <person name="Murali S.C."/>
            <person name="Muzny D.M."/>
            <person name="Otani S."/>
            <person name="Piulachs M.-D."/>
            <person name="Poelchau M."/>
            <person name="Qu J."/>
            <person name="Schaub F."/>
            <person name="Wada-Katsumata A."/>
            <person name="Worley K.C."/>
            <person name="Xie Q."/>
            <person name="Ylla G."/>
            <person name="Poulsen M."/>
            <person name="Gibbs R.A."/>
            <person name="Schal C."/>
            <person name="Richards S."/>
            <person name="Belles X."/>
            <person name="Korb J."/>
            <person name="Bornberg-Bauer E."/>
        </authorList>
    </citation>
    <scope>NUCLEOTIDE SEQUENCE [LARGE SCALE GENOMIC DNA]</scope>
    <source>
        <tissue evidence="2">Whole body</tissue>
    </source>
</reference>
<evidence type="ECO:0000313" key="3">
    <source>
        <dbReference type="Proteomes" id="UP000235965"/>
    </source>
</evidence>
<dbReference type="AlphaFoldDB" id="A0A2J7PRA5"/>
<dbReference type="EMBL" id="NEVH01022633">
    <property type="protein sequence ID" value="PNF18862.1"/>
    <property type="molecule type" value="Genomic_DNA"/>
</dbReference>
<organism evidence="2 3">
    <name type="scientific">Cryptotermes secundus</name>
    <dbReference type="NCBI Taxonomy" id="105785"/>
    <lineage>
        <taxon>Eukaryota</taxon>
        <taxon>Metazoa</taxon>
        <taxon>Ecdysozoa</taxon>
        <taxon>Arthropoda</taxon>
        <taxon>Hexapoda</taxon>
        <taxon>Insecta</taxon>
        <taxon>Pterygota</taxon>
        <taxon>Neoptera</taxon>
        <taxon>Polyneoptera</taxon>
        <taxon>Dictyoptera</taxon>
        <taxon>Blattodea</taxon>
        <taxon>Blattoidea</taxon>
        <taxon>Termitoidae</taxon>
        <taxon>Kalotermitidae</taxon>
        <taxon>Cryptotermitinae</taxon>
        <taxon>Cryptotermes</taxon>
    </lineage>
</organism>
<protein>
    <submittedName>
        <fullName evidence="2">Uncharacterized protein</fullName>
    </submittedName>
</protein>
<evidence type="ECO:0000256" key="1">
    <source>
        <dbReference type="SAM" id="MobiDB-lite"/>
    </source>
</evidence>
<keyword evidence="3" id="KW-1185">Reference proteome</keyword>
<feature type="region of interest" description="Disordered" evidence="1">
    <location>
        <begin position="152"/>
        <end position="181"/>
    </location>
</feature>